<comment type="caution">
    <text evidence="2">The sequence shown here is derived from an EMBL/GenBank/DDBJ whole genome shotgun (WGS) entry which is preliminary data.</text>
</comment>
<evidence type="ECO:0000313" key="3">
    <source>
        <dbReference type="Proteomes" id="UP001362999"/>
    </source>
</evidence>
<dbReference type="Proteomes" id="UP001362999">
    <property type="component" value="Unassembled WGS sequence"/>
</dbReference>
<organism evidence="2 3">
    <name type="scientific">Favolaschia claudopus</name>
    <dbReference type="NCBI Taxonomy" id="2862362"/>
    <lineage>
        <taxon>Eukaryota</taxon>
        <taxon>Fungi</taxon>
        <taxon>Dikarya</taxon>
        <taxon>Basidiomycota</taxon>
        <taxon>Agaricomycotina</taxon>
        <taxon>Agaricomycetes</taxon>
        <taxon>Agaricomycetidae</taxon>
        <taxon>Agaricales</taxon>
        <taxon>Marasmiineae</taxon>
        <taxon>Mycenaceae</taxon>
        <taxon>Favolaschia</taxon>
    </lineage>
</organism>
<sequence>MSSTPNPSASLSTAAATPVNKVDAVADKDASLVVSTPSLPSPKDVRAFEHDRQRVKKAADWVKTKERKEQGRWATLAKGEFYNSSRRNSTPAISEKQKRLSAEEVDPLDAPLADSGRDTVGVASYRATQPSEVKLGDLITFRKPRKARAGDFVVIPHHSVIVLDDITSHDLLADEPWDLLDDEEATATTPTKALSYAEILTAHTK</sequence>
<evidence type="ECO:0000256" key="1">
    <source>
        <dbReference type="SAM" id="MobiDB-lite"/>
    </source>
</evidence>
<feature type="region of interest" description="Disordered" evidence="1">
    <location>
        <begin position="84"/>
        <end position="116"/>
    </location>
</feature>
<accession>A0AAW0DBX1</accession>
<keyword evidence="3" id="KW-1185">Reference proteome</keyword>
<dbReference type="EMBL" id="JAWWNJ010000009">
    <property type="protein sequence ID" value="KAK7048380.1"/>
    <property type="molecule type" value="Genomic_DNA"/>
</dbReference>
<evidence type="ECO:0000313" key="2">
    <source>
        <dbReference type="EMBL" id="KAK7048380.1"/>
    </source>
</evidence>
<name>A0AAW0DBX1_9AGAR</name>
<protein>
    <submittedName>
        <fullName evidence="2">Uncharacterized protein</fullName>
    </submittedName>
</protein>
<reference evidence="2 3" key="1">
    <citation type="journal article" date="2024" name="J Genomics">
        <title>Draft genome sequencing and assembly of Favolaschia claudopus CIRM-BRFM 2984 isolated from oak limbs.</title>
        <authorList>
            <person name="Navarro D."/>
            <person name="Drula E."/>
            <person name="Chaduli D."/>
            <person name="Cazenave R."/>
            <person name="Ahrendt S."/>
            <person name="Wang J."/>
            <person name="Lipzen A."/>
            <person name="Daum C."/>
            <person name="Barry K."/>
            <person name="Grigoriev I.V."/>
            <person name="Favel A."/>
            <person name="Rosso M.N."/>
            <person name="Martin F."/>
        </authorList>
    </citation>
    <scope>NUCLEOTIDE SEQUENCE [LARGE SCALE GENOMIC DNA]</scope>
    <source>
        <strain evidence="2 3">CIRM-BRFM 2984</strain>
    </source>
</reference>
<gene>
    <name evidence="2" type="ORF">R3P38DRAFT_2868981</name>
</gene>
<proteinExistence type="predicted"/>
<dbReference type="AlphaFoldDB" id="A0AAW0DBX1"/>